<dbReference type="InterPro" id="IPR036855">
    <property type="entry name" value="Znf_CCCH_sf"/>
</dbReference>
<dbReference type="SMART" id="SM00356">
    <property type="entry name" value="ZnF_C3H1"/>
    <property type="match status" value="1"/>
</dbReference>
<accession>A0A1L7X4E2</accession>
<feature type="compositionally biased region" description="Polar residues" evidence="5">
    <location>
        <begin position="1059"/>
        <end position="1094"/>
    </location>
</feature>
<name>A0A1L7X4E2_9HELO</name>
<organism evidence="7 8">
    <name type="scientific">Phialocephala subalpina</name>
    <dbReference type="NCBI Taxonomy" id="576137"/>
    <lineage>
        <taxon>Eukaryota</taxon>
        <taxon>Fungi</taxon>
        <taxon>Dikarya</taxon>
        <taxon>Ascomycota</taxon>
        <taxon>Pezizomycotina</taxon>
        <taxon>Leotiomycetes</taxon>
        <taxon>Helotiales</taxon>
        <taxon>Mollisiaceae</taxon>
        <taxon>Phialocephala</taxon>
        <taxon>Phialocephala fortinii species complex</taxon>
    </lineage>
</organism>
<feature type="region of interest" description="Disordered" evidence="5">
    <location>
        <begin position="573"/>
        <end position="718"/>
    </location>
</feature>
<feature type="zinc finger region" description="C3H1-type" evidence="4">
    <location>
        <begin position="1147"/>
        <end position="1173"/>
    </location>
</feature>
<keyword evidence="3 4" id="KW-0862">Zinc</keyword>
<feature type="region of interest" description="Disordered" evidence="5">
    <location>
        <begin position="768"/>
        <end position="788"/>
    </location>
</feature>
<evidence type="ECO:0000256" key="5">
    <source>
        <dbReference type="SAM" id="MobiDB-lite"/>
    </source>
</evidence>
<evidence type="ECO:0000259" key="6">
    <source>
        <dbReference type="PROSITE" id="PS50103"/>
    </source>
</evidence>
<dbReference type="STRING" id="576137.A0A1L7X4E2"/>
<evidence type="ECO:0000313" key="7">
    <source>
        <dbReference type="EMBL" id="CZR59883.1"/>
    </source>
</evidence>
<feature type="compositionally biased region" description="Polar residues" evidence="5">
    <location>
        <begin position="919"/>
        <end position="937"/>
    </location>
</feature>
<evidence type="ECO:0000256" key="3">
    <source>
        <dbReference type="ARBA" id="ARBA00022833"/>
    </source>
</evidence>
<dbReference type="EMBL" id="FJOG01000014">
    <property type="protein sequence ID" value="CZR59883.1"/>
    <property type="molecule type" value="Genomic_DNA"/>
</dbReference>
<keyword evidence="8" id="KW-1185">Reference proteome</keyword>
<dbReference type="InterPro" id="IPR000571">
    <property type="entry name" value="Znf_CCCH"/>
</dbReference>
<dbReference type="SUPFAM" id="SSF90229">
    <property type="entry name" value="CCCH zinc finger"/>
    <property type="match status" value="1"/>
</dbReference>
<feature type="compositionally biased region" description="Basic and acidic residues" evidence="5">
    <location>
        <begin position="574"/>
        <end position="601"/>
    </location>
</feature>
<feature type="compositionally biased region" description="Polar residues" evidence="5">
    <location>
        <begin position="325"/>
        <end position="337"/>
    </location>
</feature>
<feature type="compositionally biased region" description="Low complexity" evidence="5">
    <location>
        <begin position="674"/>
        <end position="686"/>
    </location>
</feature>
<dbReference type="GO" id="GO:0008270">
    <property type="term" value="F:zinc ion binding"/>
    <property type="evidence" value="ECO:0007669"/>
    <property type="project" value="UniProtKB-KW"/>
</dbReference>
<feature type="compositionally biased region" description="Acidic residues" evidence="5">
    <location>
        <begin position="367"/>
        <end position="387"/>
    </location>
</feature>
<dbReference type="AlphaFoldDB" id="A0A1L7X4E2"/>
<feature type="compositionally biased region" description="Low complexity" evidence="5">
    <location>
        <begin position="778"/>
        <end position="788"/>
    </location>
</feature>
<evidence type="ECO:0000256" key="4">
    <source>
        <dbReference type="PROSITE-ProRule" id="PRU00723"/>
    </source>
</evidence>
<evidence type="ECO:0000256" key="2">
    <source>
        <dbReference type="ARBA" id="ARBA00022771"/>
    </source>
</evidence>
<keyword evidence="2 4" id="KW-0863">Zinc-finger</keyword>
<evidence type="ECO:0000313" key="8">
    <source>
        <dbReference type="Proteomes" id="UP000184330"/>
    </source>
</evidence>
<dbReference type="PROSITE" id="PS50103">
    <property type="entry name" value="ZF_C3H1"/>
    <property type="match status" value="1"/>
</dbReference>
<feature type="region of interest" description="Disordered" evidence="5">
    <location>
        <begin position="278"/>
        <end position="406"/>
    </location>
</feature>
<feature type="compositionally biased region" description="Basic and acidic residues" evidence="5">
    <location>
        <begin position="701"/>
        <end position="713"/>
    </location>
</feature>
<dbReference type="Proteomes" id="UP000184330">
    <property type="component" value="Unassembled WGS sequence"/>
</dbReference>
<protein>
    <submittedName>
        <fullName evidence="7">Related to tpa inducible protein</fullName>
    </submittedName>
</protein>
<keyword evidence="1 4" id="KW-0479">Metal-binding</keyword>
<dbReference type="Pfam" id="PF00642">
    <property type="entry name" value="zf-CCCH"/>
    <property type="match status" value="1"/>
</dbReference>
<sequence>MEGQNNSFDFLPDDLAYDDLIHNAGWPANTQQQQQYAFAQPSHDPYARFASSQPGTAQGHYNINQQQSYPAVSYSNSPYAAQYQHARPSDVFGPTSYNVDPSLQSSTYHGHDSSFSFAHHTGESATIAPQSLQYGVNQNQNQALNRTVSNSAFPQRSASSMGNNFQQVSQDQSSNMYFQNNQNDDVHLNQANSIRYPVLPNATPETEPKPFIKKQELDPMQTTRAVPRPQQIQLAASSNPLRITHPDLFESRDASSQARLEYAPFLVFEATPVPVSVGLKNTLPKYHPRKSRSGKDLVPGYDLSRSLTPARSSTKKGRPPKEPKSTVSKYKGTSQASRALAIKAGTLREGDQLASVKSPSTPTETSSSEDESGSSEEESEYEDDEMPVTDISTVRGETRPTTTPEATQYDAIGIIWKDPYSSPSIEAMKEAMKQYGDFITAQRVEIKTITTKIDKAVSPELERLRARRIILLDSLRMSVDAANEHGFPYIVEHLGGHHKMVNDLVMTLIDCTKERDYLGQLPKAILGLLARFQTMSDELLQKCNFAKVQARWSKKGDDETKKNIALILANTTNAKEKAAKAKKDAEQAEKEKKIKEARARVGETSTSQPVNPAKRPHEGDGPNGKPTKKIATDANGTTSKPGPPRKVGNLLGISSKPVPKPAPKKRESPPPTESKLSALLASIAKAPEPPKAAEAPPRPPETPEEKARRERKESRRHLRVKFKEGLELEQIRLFKHEQAEDEGREDEMVRDAHEHRLEGMMHKKRLSEAMDEDDEYQPSEPEIPYPELIELDFRNLEKSPRGETYITRGGSQTFTTPEQTTQSHREGVELMVIYTVASDIPPTPKELLQADPSQMDGADDFRPDPLLKGPTEPWLVQRLDEIKIYGPVAARQMFQQRQSQQQWNTQHNLQHGIPQSFARPSTEVSSILQQTPTQQRPHNPLDTVDPSAMANILRIVESLKGKPFPPQEPPEWMNQAQKDEWWAGFNRDKAAKEAREQAEASRRIVAQIQAAHLQQPTILPQQFAPQPPQMTYQIPIPQPSGPIPHIPDLNQQVQNFLNGYQNSDTRGAPTQQYDFTGWGNSAIQDGYAGQSQQPRWDSRDGRDGRDGNWNDNTKSNRSHSREKKQRGGHNSKQSNETSFLDEHGEYKGKKRPCTFYRQGKCAKGAACTFLHDD</sequence>
<feature type="compositionally biased region" description="Polar residues" evidence="5">
    <location>
        <begin position="809"/>
        <end position="822"/>
    </location>
</feature>
<evidence type="ECO:0000256" key="1">
    <source>
        <dbReference type="ARBA" id="ARBA00022723"/>
    </source>
</evidence>
<feature type="region of interest" description="Disordered" evidence="5">
    <location>
        <begin position="919"/>
        <end position="941"/>
    </location>
</feature>
<reference evidence="7 8" key="1">
    <citation type="submission" date="2016-03" db="EMBL/GenBank/DDBJ databases">
        <authorList>
            <person name="Ploux O."/>
        </authorList>
    </citation>
    <scope>NUCLEOTIDE SEQUENCE [LARGE SCALE GENOMIC DNA]</scope>
    <source>
        <strain evidence="7 8">UAMH 11012</strain>
    </source>
</reference>
<feature type="compositionally biased region" description="Basic and acidic residues" evidence="5">
    <location>
        <begin position="1096"/>
        <end position="1108"/>
    </location>
</feature>
<feature type="domain" description="C3H1-type" evidence="6">
    <location>
        <begin position="1147"/>
        <end position="1173"/>
    </location>
</feature>
<dbReference type="OrthoDB" id="4347at2759"/>
<feature type="region of interest" description="Disordered" evidence="5">
    <location>
        <begin position="803"/>
        <end position="823"/>
    </location>
</feature>
<gene>
    <name evidence="7" type="ORF">PAC_09777</name>
</gene>
<proteinExistence type="predicted"/>
<feature type="compositionally biased region" description="Basic residues" evidence="5">
    <location>
        <begin position="1116"/>
        <end position="1129"/>
    </location>
</feature>
<feature type="region of interest" description="Disordered" evidence="5">
    <location>
        <begin position="1059"/>
        <end position="1143"/>
    </location>
</feature>